<evidence type="ECO:0000313" key="5">
    <source>
        <dbReference type="Proteomes" id="UP001242995"/>
    </source>
</evidence>
<dbReference type="Proteomes" id="UP001242995">
    <property type="component" value="Unassembled WGS sequence"/>
</dbReference>
<comment type="caution">
    <text evidence="2">The sequence shown here is derived from an EMBL/GenBank/DDBJ whole genome shotgun (WGS) entry which is preliminary data.</text>
</comment>
<accession>A0AAW8D7F3</accession>
<dbReference type="SUPFAM" id="SSF56601">
    <property type="entry name" value="beta-lactamase/transpeptidase-like"/>
    <property type="match status" value="1"/>
</dbReference>
<gene>
    <name evidence="2" type="ORF">J2S90_000575</name>
    <name evidence="3" type="ORF">J2S93_001128</name>
</gene>
<feature type="domain" description="Beta-lactamase-related" evidence="1">
    <location>
        <begin position="22"/>
        <end position="371"/>
    </location>
</feature>
<organism evidence="2 5">
    <name type="scientific">Arthrobacter bambusae</name>
    <dbReference type="NCBI Taxonomy" id="1338426"/>
    <lineage>
        <taxon>Bacteria</taxon>
        <taxon>Bacillati</taxon>
        <taxon>Actinomycetota</taxon>
        <taxon>Actinomycetes</taxon>
        <taxon>Micrococcales</taxon>
        <taxon>Micrococcaceae</taxon>
        <taxon>Arthrobacter</taxon>
    </lineage>
</organism>
<dbReference type="PANTHER" id="PTHR43319:SF3">
    <property type="entry name" value="BETA-LACTAMASE-RELATED DOMAIN-CONTAINING PROTEIN"/>
    <property type="match status" value="1"/>
</dbReference>
<sequence>MMQTQGTIAPGYERVAEAFTRAFDGRPTMGAALAILVGGETVVDLWGGVADEKTGSPWEQGTATVVFSCTKGLVSILAARLVQEGRLCYDAPVHRYWPEFATAGKEKVTVGELLAHRAGLSAPRVSFTTEEILDWKYVTGQLAKQDPLWKPGTGYAYHAITHGWLVGEVIRRVARESVGDYFRRATAPWTRDAWIGLPASEAGRVAHIQVGESQAQAGRLLRDAPDEWTLRAMTLGGALPVELVGDGTGFNDPRVRAAQIPGAGGVATAHALASIWSATIVDTEGARLLDDATLDRALVPMSQGAPVYHAPGPWPRWGAGFQLDSAARRYRGPRSFGHDGAGGQVAFADPDSKTGFAFITNWMEAGDDRATQIIDALRAVRRD</sequence>
<dbReference type="EMBL" id="JAUSRG010000001">
    <property type="protein sequence ID" value="MDP9903635.1"/>
    <property type="molecule type" value="Genomic_DNA"/>
</dbReference>
<protein>
    <submittedName>
        <fullName evidence="2">CubicO group peptidase (Beta-lactamase class C family)</fullName>
    </submittedName>
</protein>
<reference evidence="2 4" key="1">
    <citation type="submission" date="2023-07" db="EMBL/GenBank/DDBJ databases">
        <title>Sorghum-associated microbial communities from plants grown in Nebraska, USA.</title>
        <authorList>
            <person name="Schachtman D."/>
        </authorList>
    </citation>
    <scope>NUCLEOTIDE SEQUENCE</scope>
    <source>
        <strain evidence="2">DS1006</strain>
        <strain evidence="3 4">DS1016</strain>
    </source>
</reference>
<evidence type="ECO:0000313" key="2">
    <source>
        <dbReference type="EMBL" id="MDP9903635.1"/>
    </source>
</evidence>
<dbReference type="EMBL" id="JAUSTF010000002">
    <property type="protein sequence ID" value="MDQ0179712.1"/>
    <property type="molecule type" value="Genomic_DNA"/>
</dbReference>
<keyword evidence="4" id="KW-1185">Reference proteome</keyword>
<dbReference type="InterPro" id="IPR001466">
    <property type="entry name" value="Beta-lactam-related"/>
</dbReference>
<dbReference type="PANTHER" id="PTHR43319">
    <property type="entry name" value="BETA-LACTAMASE-RELATED"/>
    <property type="match status" value="1"/>
</dbReference>
<name>A0AAW8D7F3_9MICC</name>
<dbReference type="Gene3D" id="3.40.710.10">
    <property type="entry name" value="DD-peptidase/beta-lactamase superfamily"/>
    <property type="match status" value="1"/>
</dbReference>
<dbReference type="InterPro" id="IPR012338">
    <property type="entry name" value="Beta-lactam/transpept-like"/>
</dbReference>
<dbReference type="Proteomes" id="UP001230951">
    <property type="component" value="Unassembled WGS sequence"/>
</dbReference>
<evidence type="ECO:0000313" key="3">
    <source>
        <dbReference type="EMBL" id="MDQ0179712.1"/>
    </source>
</evidence>
<evidence type="ECO:0000259" key="1">
    <source>
        <dbReference type="Pfam" id="PF00144"/>
    </source>
</evidence>
<dbReference type="AlphaFoldDB" id="A0AAW8D7F3"/>
<proteinExistence type="predicted"/>
<dbReference type="InterPro" id="IPR052907">
    <property type="entry name" value="Beta-lactamase/esterase"/>
</dbReference>
<dbReference type="Pfam" id="PF00144">
    <property type="entry name" value="Beta-lactamase"/>
    <property type="match status" value="1"/>
</dbReference>
<evidence type="ECO:0000313" key="4">
    <source>
        <dbReference type="Proteomes" id="UP001230951"/>
    </source>
</evidence>